<feature type="coiled-coil region" evidence="1">
    <location>
        <begin position="298"/>
        <end position="325"/>
    </location>
</feature>
<dbReference type="PANTHER" id="PTHR30121">
    <property type="entry name" value="UNCHARACTERIZED PROTEIN YJGR-RELATED"/>
    <property type="match status" value="1"/>
</dbReference>
<dbReference type="Gene3D" id="3.40.50.300">
    <property type="entry name" value="P-loop containing nucleotide triphosphate hydrolases"/>
    <property type="match status" value="2"/>
</dbReference>
<name>A0A4R2RV72_9BACL</name>
<keyword evidence="3" id="KW-1185">Reference proteome</keyword>
<organism evidence="2 3">
    <name type="scientific">Baia soyae</name>
    <dbReference type="NCBI Taxonomy" id="1544746"/>
    <lineage>
        <taxon>Bacteria</taxon>
        <taxon>Bacillati</taxon>
        <taxon>Bacillota</taxon>
        <taxon>Bacilli</taxon>
        <taxon>Bacillales</taxon>
        <taxon>Thermoactinomycetaceae</taxon>
        <taxon>Baia</taxon>
    </lineage>
</organism>
<dbReference type="Proteomes" id="UP000294746">
    <property type="component" value="Unassembled WGS sequence"/>
</dbReference>
<accession>A0A4R2RV72</accession>
<dbReference type="SUPFAM" id="SSF52540">
    <property type="entry name" value="P-loop containing nucleoside triphosphate hydrolases"/>
    <property type="match status" value="1"/>
</dbReference>
<gene>
    <name evidence="2" type="ORF">EDD57_11830</name>
</gene>
<evidence type="ECO:0000256" key="1">
    <source>
        <dbReference type="SAM" id="Coils"/>
    </source>
</evidence>
<keyword evidence="1" id="KW-0175">Coiled coil</keyword>
<dbReference type="InterPro" id="IPR051162">
    <property type="entry name" value="T4SS_component"/>
</dbReference>
<comment type="caution">
    <text evidence="2">The sequence shown here is derived from an EMBL/GenBank/DDBJ whole genome shotgun (WGS) entry which is preliminary data.</text>
</comment>
<dbReference type="PANTHER" id="PTHR30121:SF6">
    <property type="entry name" value="SLR6007 PROTEIN"/>
    <property type="match status" value="1"/>
</dbReference>
<reference evidence="2 3" key="1">
    <citation type="submission" date="2019-03" db="EMBL/GenBank/DDBJ databases">
        <title>Genomic Encyclopedia of Type Strains, Phase IV (KMG-IV): sequencing the most valuable type-strain genomes for metagenomic binning, comparative biology and taxonomic classification.</title>
        <authorList>
            <person name="Goeker M."/>
        </authorList>
    </citation>
    <scope>NUCLEOTIDE SEQUENCE [LARGE SCALE GENOMIC DNA]</scope>
    <source>
        <strain evidence="2 3">DSM 46831</strain>
    </source>
</reference>
<protein>
    <submittedName>
        <fullName evidence="2">AAA domain-containing protein</fullName>
    </submittedName>
</protein>
<dbReference type="Pfam" id="PF12846">
    <property type="entry name" value="AAA_10"/>
    <property type="match status" value="1"/>
</dbReference>
<dbReference type="EMBL" id="SLXV01000018">
    <property type="protein sequence ID" value="TCP68292.1"/>
    <property type="molecule type" value="Genomic_DNA"/>
</dbReference>
<dbReference type="OrthoDB" id="1647424at2"/>
<dbReference type="InterPro" id="IPR016628">
    <property type="entry name" value="ATPase_SAG2001_prd"/>
</dbReference>
<evidence type="ECO:0000313" key="3">
    <source>
        <dbReference type="Proteomes" id="UP000294746"/>
    </source>
</evidence>
<dbReference type="PIRSF" id="PIRSF015040">
    <property type="entry name" value="ATPase_SAG2001_prd"/>
    <property type="match status" value="1"/>
</dbReference>
<dbReference type="RefSeq" id="WP_131848834.1">
    <property type="nucleotide sequence ID" value="NZ_SLXV01000018.1"/>
</dbReference>
<dbReference type="InterPro" id="IPR027417">
    <property type="entry name" value="P-loop_NTPase"/>
</dbReference>
<proteinExistence type="predicted"/>
<evidence type="ECO:0000313" key="2">
    <source>
        <dbReference type="EMBL" id="TCP68292.1"/>
    </source>
</evidence>
<dbReference type="AlphaFoldDB" id="A0A4R2RV72"/>
<sequence>MMPNIPFPIKYFEQNLIFGIDGTVSAYYELQPFNYDFRSVDEQLDLLGNLETLYWNIQADTHALVVPEFHSLEEHRAGLRSQLSPDLGKAGAGFIEASMDHLSGKGVHSHRFYLGIKLKENQVKNGSIFSDLAYVWKDFKRYLLARSGTGIPEIFEEEIQTYRTQEELFYSRINSCFRVRRVTTEDFEWLIRRSFYRGIARTPKRKNWKPEATPVHIQGKKALRPGRDVLTLAEGSFTATAGRRLEVEQFIQGVSRKGYMAFLTISHIPDKAPFPGTEWLYQLQKLSFPVEASVRTETIEYSKALAQVQNKKKELKAEDEHASESGEDTSFHILNSRQEALELENNLRTDKFPLLTTSIILCVSATTVEELHMRIQLIKDLYSDMMVQIEVPYGDQWRAFNEFLPGSKRYITDYIHHMDPTAVGAGMFGATRQLGDGQGHFIGMSQNLPVFFQHDRGPKDPRLSTTASAAFIGSLGAGKSLGANLLAYQALLNGSKVLIFDPKDERGHWPDLLPELKPISRVVTLRASVEDGGKLDPLSGAHNPAELTASAETAKRILQFLSRASDGTYEAISIGKAVDTVIQNNSKPSMTAVLEALMESNKLAPEKRQESLGEMVDVLQYLATSGQGQLLFGDGSQEAIDLSKPLTILQIEDLQLPEESQTDFGRMGIALLMAISDFSRRFSHQTGDGFKLVLFDESWRLAKVREGRAILEELVRTGRSKNAAIYLISQNAKDLLGEEIRSNLGCRFVFRCRDQREAEAACDILGIEANDYNVERIRNLPTGMCLLSDLEKRVNELEIQIVEERIFHAFDTRPGSNKKPQTGITIERITRRTGTS</sequence>